<dbReference type="PROSITE" id="PS50995">
    <property type="entry name" value="HTH_MARR_2"/>
    <property type="match status" value="1"/>
</dbReference>
<dbReference type="Proteomes" id="UP000253250">
    <property type="component" value="Unassembled WGS sequence"/>
</dbReference>
<keyword evidence="1" id="KW-0805">Transcription regulation</keyword>
<dbReference type="InterPro" id="IPR000835">
    <property type="entry name" value="HTH_MarR-typ"/>
</dbReference>
<name>A0A1C2FXD0_9GAMM</name>
<dbReference type="PRINTS" id="PR00598">
    <property type="entry name" value="HTHMARR"/>
</dbReference>
<dbReference type="OrthoDB" id="5296557at2"/>
<dbReference type="RefSeq" id="WP_065972209.1">
    <property type="nucleotide sequence ID" value="NZ_CP080624.1"/>
</dbReference>
<dbReference type="InterPro" id="IPR036390">
    <property type="entry name" value="WH_DNA-bd_sf"/>
</dbReference>
<dbReference type="GO" id="GO:0003677">
    <property type="term" value="F:DNA binding"/>
    <property type="evidence" value="ECO:0007669"/>
    <property type="project" value="UniProtKB-KW"/>
</dbReference>
<dbReference type="STRING" id="163359.A9R16_04910"/>
<dbReference type="InterPro" id="IPR036388">
    <property type="entry name" value="WH-like_DNA-bd_sf"/>
</dbReference>
<evidence type="ECO:0000313" key="4">
    <source>
        <dbReference type="EMBL" id="RCN56528.1"/>
    </source>
</evidence>
<organism evidence="4 5">
    <name type="scientific">Acidiferrobacter thiooxydans</name>
    <dbReference type="NCBI Taxonomy" id="163359"/>
    <lineage>
        <taxon>Bacteria</taxon>
        <taxon>Pseudomonadati</taxon>
        <taxon>Pseudomonadota</taxon>
        <taxon>Gammaproteobacteria</taxon>
        <taxon>Acidiferrobacterales</taxon>
        <taxon>Acidiferrobacteraceae</taxon>
        <taxon>Acidiferrobacter</taxon>
    </lineage>
</organism>
<dbReference type="PANTHER" id="PTHR42756:SF1">
    <property type="entry name" value="TRANSCRIPTIONAL REPRESSOR OF EMRAB OPERON"/>
    <property type="match status" value="1"/>
</dbReference>
<accession>A0A1C2FXD0</accession>
<evidence type="ECO:0000256" key="1">
    <source>
        <dbReference type="ARBA" id="ARBA00023015"/>
    </source>
</evidence>
<evidence type="ECO:0000313" key="5">
    <source>
        <dbReference type="Proteomes" id="UP000253250"/>
    </source>
</evidence>
<dbReference type="EMBL" id="PSYR01000002">
    <property type="protein sequence ID" value="RCN56528.1"/>
    <property type="molecule type" value="Genomic_DNA"/>
</dbReference>
<dbReference type="GO" id="GO:0003700">
    <property type="term" value="F:DNA-binding transcription factor activity"/>
    <property type="evidence" value="ECO:0007669"/>
    <property type="project" value="InterPro"/>
</dbReference>
<dbReference type="AlphaFoldDB" id="A0A1C2FXD0"/>
<evidence type="ECO:0000256" key="2">
    <source>
        <dbReference type="ARBA" id="ARBA00023125"/>
    </source>
</evidence>
<evidence type="ECO:0000256" key="3">
    <source>
        <dbReference type="ARBA" id="ARBA00023163"/>
    </source>
</evidence>
<dbReference type="Gene3D" id="1.10.10.10">
    <property type="entry name" value="Winged helix-like DNA-binding domain superfamily/Winged helix DNA-binding domain"/>
    <property type="match status" value="1"/>
</dbReference>
<keyword evidence="5" id="KW-1185">Reference proteome</keyword>
<dbReference type="Pfam" id="PF12802">
    <property type="entry name" value="MarR_2"/>
    <property type="match status" value="1"/>
</dbReference>
<protein>
    <submittedName>
        <fullName evidence="4">MarR family transcriptional regulator</fullName>
    </submittedName>
</protein>
<dbReference type="SUPFAM" id="SSF46785">
    <property type="entry name" value="Winged helix' DNA-binding domain"/>
    <property type="match status" value="1"/>
</dbReference>
<gene>
    <name evidence="4" type="ORF">C4900_12085</name>
</gene>
<dbReference type="SMART" id="SM00347">
    <property type="entry name" value="HTH_MARR"/>
    <property type="match status" value="1"/>
</dbReference>
<sequence length="142" mass="15875">MGLPQESFAGILHETARLWRTELDRRLRPLGLSQAKWRMLVHIACSDNCTQAELAARLGVEAPTVVGLLDRLTADGLVMRRESPHDRRSKTVHLCEGGRALMRPISEMAEDLSHELLTQLSAEEVTITTAALNKIRDRLLSL</sequence>
<keyword evidence="2" id="KW-0238">DNA-binding</keyword>
<keyword evidence="3" id="KW-0804">Transcription</keyword>
<reference evidence="4 5" key="1">
    <citation type="submission" date="2018-02" db="EMBL/GenBank/DDBJ databases">
        <title>Insights into the biology of acidophilic members of the Acidiferrobacteraceae family derived from comparative genomic analyses.</title>
        <authorList>
            <person name="Issotta F."/>
            <person name="Thyssen C."/>
            <person name="Mena C."/>
            <person name="Moya A."/>
            <person name="Bellenberg S."/>
            <person name="Sproer C."/>
            <person name="Covarrubias P.C."/>
            <person name="Sand W."/>
            <person name="Quatrini R."/>
            <person name="Vera M."/>
        </authorList>
    </citation>
    <scope>NUCLEOTIDE SEQUENCE [LARGE SCALE GENOMIC DNA]</scope>
    <source>
        <strain evidence="5">m-1</strain>
    </source>
</reference>
<dbReference type="PANTHER" id="PTHR42756">
    <property type="entry name" value="TRANSCRIPTIONAL REGULATOR, MARR"/>
    <property type="match status" value="1"/>
</dbReference>
<proteinExistence type="predicted"/>
<comment type="caution">
    <text evidence="4">The sequence shown here is derived from an EMBL/GenBank/DDBJ whole genome shotgun (WGS) entry which is preliminary data.</text>
</comment>